<reference evidence="1 2" key="1">
    <citation type="submission" date="2023-08" db="EMBL/GenBank/DDBJ databases">
        <title>Alcaligenaceae gen. nov., a novel taxon isolated from the sludge of Yixing Pesticide Factory.</title>
        <authorList>
            <person name="Ruan L."/>
        </authorList>
    </citation>
    <scope>NUCLEOTIDE SEQUENCE [LARGE SCALE GENOMIC DNA]</scope>
    <source>
        <strain evidence="1 2">LG-2</strain>
    </source>
</reference>
<sequence>MEQHDNITLPQDAQVESGGIYSIEMPVRWGDLDALNHVNNTLYFRYLEEARVRCFTEAGVGVAGSGRDFVLAHTSCDFLRPVHWPATIQIRMRLSRFGRSSVEFDAELHVLGDTGGPCARARSVIVGTRSETGRSEPWTSEERENLLRVFGAAE</sequence>
<dbReference type="EMBL" id="JAUZQE010000005">
    <property type="protein sequence ID" value="MDR4125071.1"/>
    <property type="molecule type" value="Genomic_DNA"/>
</dbReference>
<accession>A0ABU1D3R4</accession>
<dbReference type="EC" id="3.1.2.-" evidence="1"/>
<dbReference type="PANTHER" id="PTHR31793:SF24">
    <property type="entry name" value="LONG-CHAIN ACYL-COA THIOESTERASE FADM"/>
    <property type="match status" value="1"/>
</dbReference>
<evidence type="ECO:0000313" key="1">
    <source>
        <dbReference type="EMBL" id="MDR4125071.1"/>
    </source>
</evidence>
<dbReference type="RefSeq" id="WP_347286474.1">
    <property type="nucleotide sequence ID" value="NZ_JAUZQE010000005.1"/>
</dbReference>
<dbReference type="InterPro" id="IPR050563">
    <property type="entry name" value="4-hydroxybenzoyl-CoA_TE"/>
</dbReference>
<gene>
    <name evidence="1" type="ORF">Q8947_03605</name>
</gene>
<comment type="caution">
    <text evidence="1">The sequence shown here is derived from an EMBL/GenBank/DDBJ whole genome shotgun (WGS) entry which is preliminary data.</text>
</comment>
<dbReference type="CDD" id="cd00586">
    <property type="entry name" value="4HBT"/>
    <property type="match status" value="1"/>
</dbReference>
<dbReference type="Pfam" id="PF13279">
    <property type="entry name" value="4HBT_2"/>
    <property type="match status" value="1"/>
</dbReference>
<keyword evidence="2" id="KW-1185">Reference proteome</keyword>
<dbReference type="Proteomes" id="UP001232156">
    <property type="component" value="Unassembled WGS sequence"/>
</dbReference>
<keyword evidence="1" id="KW-0378">Hydrolase</keyword>
<dbReference type="GO" id="GO:0016787">
    <property type="term" value="F:hydrolase activity"/>
    <property type="evidence" value="ECO:0007669"/>
    <property type="project" value="UniProtKB-KW"/>
</dbReference>
<dbReference type="InterPro" id="IPR029069">
    <property type="entry name" value="HotDog_dom_sf"/>
</dbReference>
<dbReference type="PANTHER" id="PTHR31793">
    <property type="entry name" value="4-HYDROXYBENZOYL-COA THIOESTERASE FAMILY MEMBER"/>
    <property type="match status" value="1"/>
</dbReference>
<name>A0ABU1D3R4_9BURK</name>
<organism evidence="1 2">
    <name type="scientific">Yanghanlia caeni</name>
    <dbReference type="NCBI Taxonomy" id="3064283"/>
    <lineage>
        <taxon>Bacteria</taxon>
        <taxon>Pseudomonadati</taxon>
        <taxon>Pseudomonadota</taxon>
        <taxon>Betaproteobacteria</taxon>
        <taxon>Burkholderiales</taxon>
        <taxon>Alcaligenaceae</taxon>
        <taxon>Yanghanlia</taxon>
    </lineage>
</organism>
<dbReference type="Gene3D" id="3.10.129.10">
    <property type="entry name" value="Hotdog Thioesterase"/>
    <property type="match status" value="1"/>
</dbReference>
<protein>
    <submittedName>
        <fullName evidence="1">Thioesterase family protein</fullName>
        <ecNumber evidence="1">3.1.2.-</ecNumber>
    </submittedName>
</protein>
<dbReference type="SUPFAM" id="SSF54637">
    <property type="entry name" value="Thioesterase/thiol ester dehydrase-isomerase"/>
    <property type="match status" value="1"/>
</dbReference>
<proteinExistence type="predicted"/>
<evidence type="ECO:0000313" key="2">
    <source>
        <dbReference type="Proteomes" id="UP001232156"/>
    </source>
</evidence>